<dbReference type="EC" id="3.5.1.44" evidence="5"/>
<feature type="domain" description="Response regulatory" evidence="8">
    <location>
        <begin position="7"/>
        <end position="125"/>
    </location>
</feature>
<feature type="domain" description="CheB-type methylesterase" evidence="9">
    <location>
        <begin position="165"/>
        <end position="351"/>
    </location>
</feature>
<dbReference type="InterPro" id="IPR001789">
    <property type="entry name" value="Sig_transdc_resp-reg_receiver"/>
</dbReference>
<evidence type="ECO:0000256" key="3">
    <source>
        <dbReference type="ARBA" id="ARBA00022801"/>
    </source>
</evidence>
<evidence type="ECO:0000259" key="8">
    <source>
        <dbReference type="PROSITE" id="PS50110"/>
    </source>
</evidence>
<evidence type="ECO:0000256" key="4">
    <source>
        <dbReference type="ARBA" id="ARBA00048267"/>
    </source>
</evidence>
<dbReference type="PIRSF" id="PIRSF000876">
    <property type="entry name" value="RR_chemtxs_CheB"/>
    <property type="match status" value="1"/>
</dbReference>
<dbReference type="SMART" id="SM00448">
    <property type="entry name" value="REC"/>
    <property type="match status" value="1"/>
</dbReference>
<comment type="function">
    <text evidence="5">Involved in chemotaxis. Part of a chemotaxis signal transduction system that modulates chemotaxis in response to various stimuli. Catalyzes the demethylation of specific methylglutamate residues introduced into the chemoreceptors (methyl-accepting chemotaxis proteins or MCP) by CheR. Also mediates the irreversible deamidation of specific glutamine residues to glutamic acid.</text>
</comment>
<evidence type="ECO:0000313" key="10">
    <source>
        <dbReference type="EMBL" id="UXI66650.1"/>
    </source>
</evidence>
<comment type="subcellular location">
    <subcellularLocation>
        <location evidence="5">Cytoplasm</location>
    </subcellularLocation>
</comment>
<dbReference type="Gene3D" id="3.40.50.2300">
    <property type="match status" value="1"/>
</dbReference>
<feature type="active site" evidence="5 6">
    <location>
        <position position="298"/>
    </location>
</feature>
<dbReference type="PANTHER" id="PTHR42872">
    <property type="entry name" value="PROTEIN-GLUTAMATE METHYLESTERASE/PROTEIN-GLUTAMINE GLUTAMINASE"/>
    <property type="match status" value="1"/>
</dbReference>
<dbReference type="PROSITE" id="PS50122">
    <property type="entry name" value="CHEB"/>
    <property type="match status" value="1"/>
</dbReference>
<dbReference type="Proteomes" id="UP001064632">
    <property type="component" value="Chromosome"/>
</dbReference>
<dbReference type="InterPro" id="IPR011006">
    <property type="entry name" value="CheY-like_superfamily"/>
</dbReference>
<dbReference type="EC" id="3.1.1.61" evidence="5"/>
<feature type="active site" evidence="5 6">
    <location>
        <position position="204"/>
    </location>
</feature>
<evidence type="ECO:0000256" key="6">
    <source>
        <dbReference type="PROSITE-ProRule" id="PRU00050"/>
    </source>
</evidence>
<comment type="PTM">
    <text evidence="5">Phosphorylated by CheA. Phosphorylation of the N-terminal regulatory domain activates the methylesterase activity.</text>
</comment>
<dbReference type="InterPro" id="IPR000673">
    <property type="entry name" value="Sig_transdc_resp-reg_Me-estase"/>
</dbReference>
<dbReference type="NCBIfam" id="NF001965">
    <property type="entry name" value="PRK00742.1"/>
    <property type="match status" value="1"/>
</dbReference>
<name>A0ABY6BC09_9GAMM</name>
<dbReference type="Gene3D" id="3.40.50.180">
    <property type="entry name" value="Methylesterase CheB, C-terminal domain"/>
    <property type="match status" value="1"/>
</dbReference>
<keyword evidence="10" id="KW-0808">Transferase</keyword>
<dbReference type="CDD" id="cd16432">
    <property type="entry name" value="CheB_Rec"/>
    <property type="match status" value="1"/>
</dbReference>
<sequence length="362" mass="38409">MTAQPIRVLVVEDSLTVRQYLCEVLAGDPEISVVGAVGDGKAAIAQCQALRPDVVTMDMILPLMSGLAATEYIMAHCPTPILIVSASFNRGEVFKTMDALAAGAVEALDKPLGGEGDAAWEKHFLATVKLVSRIRPITHPRARLPRLRSYENLSPAPQMVPPGGERGAYRVIAIGASTGGPSAVVKVLRALPCSLGVPILLVLHMAGQFCSAFAEWLDTQSEWPVVQARDGDRIDGAIGRVCIAPPDLHLGVRDGRLFLSAEPERHSCRPSVDVLFESVAREFGPTAIACLLTGMGRDGASGLLDIRRSGGFTIAQDEDSSVVFGMPREAIRLGAAERVLPLDAIGPTMAQLPPAVAGVMRR</sequence>
<feature type="active site" evidence="5 6">
    <location>
        <position position="177"/>
    </location>
</feature>
<protein>
    <recommendedName>
        <fullName evidence="5">Protein-glutamate methylesterase/protein-glutamine glutaminase</fullName>
        <ecNumber evidence="5">3.1.1.61</ecNumber>
        <ecNumber evidence="5">3.5.1.44</ecNumber>
    </recommendedName>
</protein>
<evidence type="ECO:0000256" key="2">
    <source>
        <dbReference type="ARBA" id="ARBA00022500"/>
    </source>
</evidence>
<dbReference type="GO" id="GO:0032259">
    <property type="term" value="P:methylation"/>
    <property type="evidence" value="ECO:0007669"/>
    <property type="project" value="UniProtKB-KW"/>
</dbReference>
<evidence type="ECO:0000259" key="9">
    <source>
        <dbReference type="PROSITE" id="PS50122"/>
    </source>
</evidence>
<reference evidence="10" key="1">
    <citation type="submission" date="2022-09" db="EMBL/GenBank/DDBJ databases">
        <title>Tahibacter sp. nov., isolated from a fresh water.</title>
        <authorList>
            <person name="Baek J.H."/>
            <person name="Lee J.K."/>
            <person name="Kim J.M."/>
            <person name="Jeon C.O."/>
        </authorList>
    </citation>
    <scope>NUCLEOTIDE SEQUENCE</scope>
    <source>
        <strain evidence="10">W38</strain>
    </source>
</reference>
<comment type="catalytic activity">
    <reaction evidence="5">
        <text>L-glutaminyl-[protein] + H2O = L-glutamyl-[protein] + NH4(+)</text>
        <dbReference type="Rhea" id="RHEA:16441"/>
        <dbReference type="Rhea" id="RHEA-COMP:10207"/>
        <dbReference type="Rhea" id="RHEA-COMP:10208"/>
        <dbReference type="ChEBI" id="CHEBI:15377"/>
        <dbReference type="ChEBI" id="CHEBI:28938"/>
        <dbReference type="ChEBI" id="CHEBI:29973"/>
        <dbReference type="ChEBI" id="CHEBI:30011"/>
        <dbReference type="EC" id="3.5.1.44"/>
    </reaction>
</comment>
<keyword evidence="1 5" id="KW-0963">Cytoplasm</keyword>
<evidence type="ECO:0000313" key="11">
    <source>
        <dbReference type="Proteomes" id="UP001064632"/>
    </source>
</evidence>
<dbReference type="PANTHER" id="PTHR42872:SF6">
    <property type="entry name" value="PROTEIN-GLUTAMATE METHYLESTERASE_PROTEIN-GLUTAMINE GLUTAMINASE"/>
    <property type="match status" value="1"/>
</dbReference>
<dbReference type="Pfam" id="PF00072">
    <property type="entry name" value="Response_reg"/>
    <property type="match status" value="1"/>
</dbReference>
<feature type="modified residue" description="4-aspartylphosphate" evidence="5 7">
    <location>
        <position position="58"/>
    </location>
</feature>
<keyword evidence="2 5" id="KW-0145">Chemotaxis</keyword>
<evidence type="ECO:0000256" key="5">
    <source>
        <dbReference type="HAMAP-Rule" id="MF_00099"/>
    </source>
</evidence>
<dbReference type="InterPro" id="IPR008248">
    <property type="entry name" value="CheB-like"/>
</dbReference>
<dbReference type="GO" id="GO:0008984">
    <property type="term" value="F:protein-glutamate methylesterase activity"/>
    <property type="evidence" value="ECO:0007669"/>
    <property type="project" value="UniProtKB-EC"/>
</dbReference>
<keyword evidence="10" id="KW-0489">Methyltransferase</keyword>
<dbReference type="PROSITE" id="PS50110">
    <property type="entry name" value="RESPONSE_REGULATORY"/>
    <property type="match status" value="1"/>
</dbReference>
<keyword evidence="11" id="KW-1185">Reference proteome</keyword>
<dbReference type="CDD" id="cd17541">
    <property type="entry name" value="REC_CheB-like"/>
    <property type="match status" value="1"/>
</dbReference>
<comment type="catalytic activity">
    <reaction evidence="4 5">
        <text>[protein]-L-glutamate 5-O-methyl ester + H2O = L-glutamyl-[protein] + methanol + H(+)</text>
        <dbReference type="Rhea" id="RHEA:23236"/>
        <dbReference type="Rhea" id="RHEA-COMP:10208"/>
        <dbReference type="Rhea" id="RHEA-COMP:10311"/>
        <dbReference type="ChEBI" id="CHEBI:15377"/>
        <dbReference type="ChEBI" id="CHEBI:15378"/>
        <dbReference type="ChEBI" id="CHEBI:17790"/>
        <dbReference type="ChEBI" id="CHEBI:29973"/>
        <dbReference type="ChEBI" id="CHEBI:82795"/>
        <dbReference type="EC" id="3.1.1.61"/>
    </reaction>
</comment>
<comment type="similarity">
    <text evidence="5">Belongs to the CheB family.</text>
</comment>
<gene>
    <name evidence="5 10" type="primary">cheB</name>
    <name evidence="10" type="ORF">N4264_18095</name>
</gene>
<organism evidence="10 11">
    <name type="scientific">Tahibacter amnicola</name>
    <dbReference type="NCBI Taxonomy" id="2976241"/>
    <lineage>
        <taxon>Bacteria</taxon>
        <taxon>Pseudomonadati</taxon>
        <taxon>Pseudomonadota</taxon>
        <taxon>Gammaproteobacteria</taxon>
        <taxon>Lysobacterales</taxon>
        <taxon>Rhodanobacteraceae</taxon>
        <taxon>Tahibacter</taxon>
    </lineage>
</organism>
<keyword evidence="5 7" id="KW-0597">Phosphoprotein</keyword>
<dbReference type="InterPro" id="IPR035909">
    <property type="entry name" value="CheB_C"/>
</dbReference>
<comment type="domain">
    <text evidence="5">Contains a C-terminal catalytic domain, and an N-terminal region which modulates catalytic activity.</text>
</comment>
<dbReference type="Pfam" id="PF01339">
    <property type="entry name" value="CheB_methylest"/>
    <property type="match status" value="1"/>
</dbReference>
<evidence type="ECO:0000256" key="7">
    <source>
        <dbReference type="PROSITE-ProRule" id="PRU00169"/>
    </source>
</evidence>
<dbReference type="SUPFAM" id="SSF52172">
    <property type="entry name" value="CheY-like"/>
    <property type="match status" value="1"/>
</dbReference>
<evidence type="ECO:0000256" key="1">
    <source>
        <dbReference type="ARBA" id="ARBA00022490"/>
    </source>
</evidence>
<keyword evidence="3 5" id="KW-0378">Hydrolase</keyword>
<dbReference type="EMBL" id="CP104694">
    <property type="protein sequence ID" value="UXI66650.1"/>
    <property type="molecule type" value="Genomic_DNA"/>
</dbReference>
<accession>A0ABY6BC09</accession>
<dbReference type="RefSeq" id="WP_261693633.1">
    <property type="nucleotide sequence ID" value="NZ_CP104694.1"/>
</dbReference>
<proteinExistence type="inferred from homology"/>
<dbReference type="GO" id="GO:0008168">
    <property type="term" value="F:methyltransferase activity"/>
    <property type="evidence" value="ECO:0007669"/>
    <property type="project" value="UniProtKB-KW"/>
</dbReference>
<dbReference type="HAMAP" id="MF_00099">
    <property type="entry name" value="CheB_chemtxs"/>
    <property type="match status" value="1"/>
</dbReference>
<dbReference type="SUPFAM" id="SSF52738">
    <property type="entry name" value="Methylesterase CheB, C-terminal domain"/>
    <property type="match status" value="1"/>
</dbReference>